<dbReference type="RefSeq" id="XP_019086228.1">
    <property type="nucleotide sequence ID" value="XM_019230683.1"/>
</dbReference>
<name>A0ABM1QHJ0_CAMSA</name>
<dbReference type="Proteomes" id="UP000694864">
    <property type="component" value="Chromosome 10"/>
</dbReference>
<accession>A0ABM1QHJ0</accession>
<protein>
    <submittedName>
        <fullName evidence="2">Uncharacterized protein LOC104718089</fullName>
    </submittedName>
</protein>
<organism evidence="1 2">
    <name type="scientific">Camelina sativa</name>
    <name type="common">False flax</name>
    <name type="synonym">Myagrum sativum</name>
    <dbReference type="NCBI Taxonomy" id="90675"/>
    <lineage>
        <taxon>Eukaryota</taxon>
        <taxon>Viridiplantae</taxon>
        <taxon>Streptophyta</taxon>
        <taxon>Embryophyta</taxon>
        <taxon>Tracheophyta</taxon>
        <taxon>Spermatophyta</taxon>
        <taxon>Magnoliopsida</taxon>
        <taxon>eudicotyledons</taxon>
        <taxon>Gunneridae</taxon>
        <taxon>Pentapetalae</taxon>
        <taxon>rosids</taxon>
        <taxon>malvids</taxon>
        <taxon>Brassicales</taxon>
        <taxon>Brassicaceae</taxon>
        <taxon>Camelineae</taxon>
        <taxon>Camelina</taxon>
    </lineage>
</organism>
<proteinExistence type="predicted"/>
<sequence length="112" mass="12814">MTFCLWNNFLLADPGELDEEDKCTETGELATWVCTVCCRIEDPGPAGLGITGRGVDNFITHLSTREHEVKLYEWCPPSGDYIDEELEGFKEEYQGFDEEDEEARRMLLPWCG</sequence>
<reference evidence="1" key="1">
    <citation type="journal article" date="2014" name="Nat. Commun.">
        <title>The emerging biofuel crop Camelina sativa retains a highly undifferentiated hexaploid genome structure.</title>
        <authorList>
            <person name="Kagale S."/>
            <person name="Koh C."/>
            <person name="Nixon J."/>
            <person name="Bollina V."/>
            <person name="Clarke W.E."/>
            <person name="Tuteja R."/>
            <person name="Spillane C."/>
            <person name="Robinson S.J."/>
            <person name="Links M.G."/>
            <person name="Clarke C."/>
            <person name="Higgins E.E."/>
            <person name="Huebert T."/>
            <person name="Sharpe A.G."/>
            <person name="Parkin I.A."/>
        </authorList>
    </citation>
    <scope>NUCLEOTIDE SEQUENCE [LARGE SCALE GENOMIC DNA]</scope>
    <source>
        <strain evidence="1">cv. DH55</strain>
    </source>
</reference>
<evidence type="ECO:0000313" key="1">
    <source>
        <dbReference type="Proteomes" id="UP000694864"/>
    </source>
</evidence>
<dbReference type="GeneID" id="104718089"/>
<evidence type="ECO:0000313" key="2">
    <source>
        <dbReference type="RefSeq" id="XP_019086228.1"/>
    </source>
</evidence>
<keyword evidence="1" id="KW-1185">Reference proteome</keyword>
<reference evidence="2" key="2">
    <citation type="submission" date="2025-08" db="UniProtKB">
        <authorList>
            <consortium name="RefSeq"/>
        </authorList>
    </citation>
    <scope>IDENTIFICATION</scope>
    <source>
        <tissue evidence="2">Leaf</tissue>
    </source>
</reference>
<gene>
    <name evidence="2" type="primary">LOC104718089</name>
</gene>